<evidence type="ECO:0000256" key="2">
    <source>
        <dbReference type="ARBA" id="ARBA00009416"/>
    </source>
</evidence>
<evidence type="ECO:0000313" key="9">
    <source>
        <dbReference type="Proteomes" id="UP000077202"/>
    </source>
</evidence>
<dbReference type="InterPro" id="IPR023278">
    <property type="entry name" value="Ethylene_insens-like_DNA-bd"/>
</dbReference>
<dbReference type="InterPro" id="IPR006957">
    <property type="entry name" value="EIN3"/>
</dbReference>
<evidence type="ECO:0000256" key="4">
    <source>
        <dbReference type="ARBA" id="ARBA00023125"/>
    </source>
</evidence>
<feature type="compositionally biased region" description="Basic and acidic residues" evidence="6">
    <location>
        <begin position="352"/>
        <end position="366"/>
    </location>
</feature>
<evidence type="ECO:0000256" key="3">
    <source>
        <dbReference type="ARBA" id="ARBA00022745"/>
    </source>
</evidence>
<feature type="region of interest" description="Disordered" evidence="6">
    <location>
        <begin position="55"/>
        <end position="83"/>
    </location>
</feature>
<gene>
    <name evidence="8" type="ORF">AXG93_411s1080</name>
</gene>
<evidence type="ECO:0000313" key="8">
    <source>
        <dbReference type="EMBL" id="OAE19702.1"/>
    </source>
</evidence>
<accession>A0A176VH56</accession>
<dbReference type="GO" id="GO:0009873">
    <property type="term" value="P:ethylene-activated signaling pathway"/>
    <property type="evidence" value="ECO:0007669"/>
    <property type="project" value="UniProtKB-KW"/>
</dbReference>
<evidence type="ECO:0000256" key="6">
    <source>
        <dbReference type="SAM" id="MobiDB-lite"/>
    </source>
</evidence>
<comment type="subcellular location">
    <subcellularLocation>
        <location evidence="1">Nucleus</location>
    </subcellularLocation>
</comment>
<feature type="compositionally biased region" description="Polar residues" evidence="6">
    <location>
        <begin position="289"/>
        <end position="302"/>
    </location>
</feature>
<keyword evidence="9" id="KW-1185">Reference proteome</keyword>
<feature type="compositionally biased region" description="Basic and acidic residues" evidence="6">
    <location>
        <begin position="55"/>
        <end position="76"/>
    </location>
</feature>
<dbReference type="AlphaFoldDB" id="A0A176VH56"/>
<dbReference type="SUPFAM" id="SSF116768">
    <property type="entry name" value="DNA-binding domain of EIN3-like"/>
    <property type="match status" value="1"/>
</dbReference>
<organism evidence="8 9">
    <name type="scientific">Marchantia polymorpha subsp. ruderalis</name>
    <dbReference type="NCBI Taxonomy" id="1480154"/>
    <lineage>
        <taxon>Eukaryota</taxon>
        <taxon>Viridiplantae</taxon>
        <taxon>Streptophyta</taxon>
        <taxon>Embryophyta</taxon>
        <taxon>Marchantiophyta</taxon>
        <taxon>Marchantiopsida</taxon>
        <taxon>Marchantiidae</taxon>
        <taxon>Marchantiales</taxon>
        <taxon>Marchantiaceae</taxon>
        <taxon>Marchantia</taxon>
    </lineage>
</organism>
<dbReference type="FunFam" id="1.10.3180.10:FF:000001">
    <property type="entry name" value="Ethylene insensitive 3-like 1"/>
    <property type="match status" value="1"/>
</dbReference>
<dbReference type="Pfam" id="PF04873">
    <property type="entry name" value="EIN3_DNA-bd"/>
    <property type="match status" value="1"/>
</dbReference>
<dbReference type="PANTHER" id="PTHR33305">
    <property type="entry name" value="ETHYLENE INSENSITIVE 3-LIKE 2 PROTEIN"/>
    <property type="match status" value="1"/>
</dbReference>
<keyword evidence="4" id="KW-0238">DNA-binding</keyword>
<feature type="compositionally biased region" description="Acidic residues" evidence="6">
    <location>
        <begin position="327"/>
        <end position="337"/>
    </location>
</feature>
<feature type="region of interest" description="Disordered" evidence="6">
    <location>
        <begin position="289"/>
        <end position="374"/>
    </location>
</feature>
<dbReference type="InterPro" id="IPR047091">
    <property type="entry name" value="EIN3-like_DNA-bd"/>
</dbReference>
<keyword evidence="3" id="KW-0936">Ethylene signaling pathway</keyword>
<evidence type="ECO:0000259" key="7">
    <source>
        <dbReference type="Pfam" id="PF04873"/>
    </source>
</evidence>
<dbReference type="FunFam" id="1.10.3180.10:FF:000002">
    <property type="entry name" value="Ethylene insensitive 3-like 1"/>
    <property type="match status" value="1"/>
</dbReference>
<comment type="similarity">
    <text evidence="2">Belongs to the EIN3 family.</text>
</comment>
<dbReference type="EMBL" id="LVLJ01003789">
    <property type="protein sequence ID" value="OAE19702.1"/>
    <property type="molecule type" value="Genomic_DNA"/>
</dbReference>
<dbReference type="Gene3D" id="1.10.3180.10">
    <property type="entry name" value="DNA-binding domain of EIN3-like"/>
    <property type="match status" value="2"/>
</dbReference>
<sequence>MDHNDDLEYGNHLDMVDFMNDGEGDGMHDYELSDEDIDELEKRMWRDRLKLKRMKENQKAKDLRERPRHKQSQEQARRKKMSRAQDGILKYMLKMMEVCKAQGFVYGIIPEKGKPVSGASDNIRAWWKEKVRFDRNGPLAIAKYQAEHGLPPKPEGNITPAPTPHTLQELQDTTLGSLLSALMQHCDPPQRRYPLEKGIPPPWWPSGDEEWWPQVGLPKGQGAPPYKKPHDLKKAWKVGVLTAVIKHMSPDIGKIRKLVRQSKCLQDKMTAKESATWLSVLNQEETLARQQKGVVSSTNTPGSAGLAMSSASEYDVEGFGDSLSPSDDQDEHSEDYDPFCGNKPSNYPNSSARDKEISDVGLEKSSGRGLDGDMGDDWRKKRTFREVIVPEHVGYTCAYERCHHHEWRGAFTTKETRNMHQMSCPFRPENSGFFTHPGVGHFPQVVGGTGLELVAVAQGPSAFVAVGGLGTQNISGGQVMNPGQPLQDLFAGLNGFEMSQDNHMDISNMGVLDEGGNGTVGIHIVESGKERVGLGPEENLVFGQNFDTGNEVAHNYQVGEENNKTLEHNFGQQADFPNDFGLGPSLADIGLDSTGILTDGLEIANEVPDFWVSSEDLKTSQVVV</sequence>
<name>A0A176VH56_MARPO</name>
<dbReference type="GO" id="GO:0003700">
    <property type="term" value="F:DNA-binding transcription factor activity"/>
    <property type="evidence" value="ECO:0007669"/>
    <property type="project" value="InterPro"/>
</dbReference>
<reference evidence="8" key="1">
    <citation type="submission" date="2016-03" db="EMBL/GenBank/DDBJ databases">
        <title>Mechanisms controlling the formation of the plant cell surface in tip-growing cells are functionally conserved among land plants.</title>
        <authorList>
            <person name="Honkanen S."/>
            <person name="Jones V.A."/>
            <person name="Morieri G."/>
            <person name="Champion C."/>
            <person name="Hetherington A.J."/>
            <person name="Kelly S."/>
            <person name="Saint-Marcoux D."/>
            <person name="Proust H."/>
            <person name="Prescott H."/>
            <person name="Dolan L."/>
        </authorList>
    </citation>
    <scope>NUCLEOTIDE SEQUENCE [LARGE SCALE GENOMIC DNA]</scope>
    <source>
        <tissue evidence="8">Whole gametophyte</tissue>
    </source>
</reference>
<feature type="domain" description="Ethylene insensitive 3-like DNA-binding" evidence="7">
    <location>
        <begin position="38"/>
        <end position="285"/>
    </location>
</feature>
<comment type="caution">
    <text evidence="8">The sequence shown here is derived from an EMBL/GenBank/DDBJ whole genome shotgun (WGS) entry which is preliminary data.</text>
</comment>
<dbReference type="PANTHER" id="PTHR33305:SF30">
    <property type="entry name" value="ETHYLENE INSENSITIVE 3-LIKE 3 PROTEIN"/>
    <property type="match status" value="1"/>
</dbReference>
<evidence type="ECO:0000256" key="5">
    <source>
        <dbReference type="ARBA" id="ARBA00023242"/>
    </source>
</evidence>
<proteinExistence type="inferred from homology"/>
<keyword evidence="5" id="KW-0539">Nucleus</keyword>
<protein>
    <recommendedName>
        <fullName evidence="7">Ethylene insensitive 3-like DNA-binding domain-containing protein</fullName>
    </recommendedName>
</protein>
<dbReference type="Proteomes" id="UP000077202">
    <property type="component" value="Unassembled WGS sequence"/>
</dbReference>
<dbReference type="GO" id="GO:0043565">
    <property type="term" value="F:sequence-specific DNA binding"/>
    <property type="evidence" value="ECO:0007669"/>
    <property type="project" value="UniProtKB-ARBA"/>
</dbReference>
<dbReference type="GO" id="GO:0005634">
    <property type="term" value="C:nucleus"/>
    <property type="evidence" value="ECO:0007669"/>
    <property type="project" value="UniProtKB-SubCell"/>
</dbReference>
<evidence type="ECO:0000256" key="1">
    <source>
        <dbReference type="ARBA" id="ARBA00004123"/>
    </source>
</evidence>